<dbReference type="InterPro" id="IPR047187">
    <property type="entry name" value="SF1_C_Upf1"/>
</dbReference>
<dbReference type="Gene3D" id="3.40.50.300">
    <property type="entry name" value="P-loop containing nucleotide triphosphate hydrolases"/>
    <property type="match status" value="3"/>
</dbReference>
<feature type="compositionally biased region" description="Pro residues" evidence="2">
    <location>
        <begin position="1"/>
        <end position="10"/>
    </location>
</feature>
<dbReference type="CDD" id="cd18808">
    <property type="entry name" value="SF1_C_Upf1"/>
    <property type="match status" value="1"/>
</dbReference>
<dbReference type="GO" id="GO:0004386">
    <property type="term" value="F:helicase activity"/>
    <property type="evidence" value="ECO:0007669"/>
    <property type="project" value="InterPro"/>
</dbReference>
<dbReference type="Pfam" id="PF13086">
    <property type="entry name" value="AAA_11"/>
    <property type="match status" value="1"/>
</dbReference>
<evidence type="ECO:0000313" key="6">
    <source>
        <dbReference type="EMBL" id="KAF2397968.1"/>
    </source>
</evidence>
<keyword evidence="7" id="KW-1185">Reference proteome</keyword>
<dbReference type="InterPro" id="IPR041679">
    <property type="entry name" value="DNA2/NAM7-like_C"/>
</dbReference>
<keyword evidence="6" id="KW-0378">Hydrolase</keyword>
<evidence type="ECO:0000256" key="2">
    <source>
        <dbReference type="SAM" id="MobiDB-lite"/>
    </source>
</evidence>
<dbReference type="GO" id="GO:0016787">
    <property type="term" value="F:hydrolase activity"/>
    <property type="evidence" value="ECO:0007669"/>
    <property type="project" value="UniProtKB-KW"/>
</dbReference>
<dbReference type="InterPro" id="IPR041677">
    <property type="entry name" value="DNA2/NAM7_AAA_11"/>
</dbReference>
<sequence>MPLLKEPPPVFIRYFQHKKKSPQPESAQPQSAPEQKPSLQRGPAPEPTVAKSSNSNGASFDSDIGPVDRVPADNGIAASRKHKKAAAAMSRVEIVDSDESPPNIRGGYDDARYDWPSAPEIEANIPAGHMAVARYVNAGLSDMSKDSWMAAPEIPTGGELKDELEPWHRVLESTGEIIIGRNEVRKPWASKEEYLRNHYHLLREEVVFNLRHTVVTLSKMHYPEEFTNKIGLYNKVFVTELILADRGLGVRVSFSLERVGKNVNWEQSKRLMTGSLVALTPADDKFRTKIIPAVVAARPLSLLNRDPPEIDLFFANPDDIPIDSTLEFMMAEERSSFFEAHRHTMVALQRMMNEEFPLSEHLVNVKTKVEAPVYLQKSPFVDLGAVFKHPLGDDVMPNILKDWPKGLETGLDDSQEEALQRFLTKRLAILQGPPGTGKTFVSATALKVMIQNMRDDSPPIIVACQTNHAIDQLLRQVAAFEPNFARLGGRSKDQEVIKPRTLWNLKNDKKIGVSRAAFKDNSRPRILKLRKDMLSLLDPLHTDAGLMDPVLLRRLDVISEAQFQSLLKDKPEWAGSKGQHPKQLLSTWLGDQKIEHKRLTGQTRFSSFEETEIETEQLEELEAEAYARDDDDIEALKGESAGLWDQYVGKGGDGYGRLDIASLAAAQNVWTVTEKYRGRVYNIWVAQAKELLRREFARLAVKYNQLVIALKASKDEHSLAVLKKQKIVGMTTTGLAKYRALVSTLNPKVVLIEEAAETIEAPIAAGCVPSVQHLILVGDHKQLRPNCVLTNHNQPGTDLNVSLFERLVNLGVEYSMLKRQRRMIPEVRRLIAPIYGKEIEDHPIVLDPEYRPDVPGMGGVNSFFFDHQHHEQLDTFKSRMNSHEAAMLVGFTRYLLYNGMKESQITILTFYHAQRKMILSTLRQKVPGRRIKVVTVDSYQGEENDVILLSLTRNNKDGNIGFLENDNRTCVALSRAKRGFYLFGNSQLLSEGSDTWKQAVHVMTHNTTDPVKIWERRVGDKFPVTCAKHLDSMLIEFPFQWYELHGGCPRKCEGELPCGHPCMITCHPCSHEEVFCDSRCERTLECGHPCTSLYCGGPCVCRICNNVPDELPTAPRIKEPRPAEKTPKDEEHRGPVTTSLWNTYADTNRANIDKSRTAAMDSRQQANRTANGRNEVSRGYGNRRGLGYPSGPHRPPNSRSHSDVNPDTSDVTPDAGDFDTFFPLKTVTPRAVEVIPAPKWVSRSPVKETRSIAAPPEGVPATKRVTRSPVKEARGPAVTPEVVSVTDLVRTTPSPVKEARGPAPAPEVPATKRVTRSPVKETRGIAAPPEDIPPTKRTASSPVNVAGDPAAAVEAELQEEDDLMEF</sequence>
<evidence type="ECO:0000256" key="1">
    <source>
        <dbReference type="ARBA" id="ARBA00022806"/>
    </source>
</evidence>
<dbReference type="EMBL" id="ML996701">
    <property type="protein sequence ID" value="KAF2397968.1"/>
    <property type="molecule type" value="Genomic_DNA"/>
</dbReference>
<feature type="region of interest" description="Disordered" evidence="2">
    <location>
        <begin position="1112"/>
        <end position="1216"/>
    </location>
</feature>
<feature type="region of interest" description="Disordered" evidence="2">
    <location>
        <begin position="1292"/>
        <end position="1345"/>
    </location>
</feature>
<evidence type="ECO:0000259" key="4">
    <source>
        <dbReference type="Pfam" id="PF13087"/>
    </source>
</evidence>
<keyword evidence="1" id="KW-0347">Helicase</keyword>
<dbReference type="GO" id="GO:0031048">
    <property type="term" value="P:regulatory ncRNA-mediated heterochromatin formation"/>
    <property type="evidence" value="ECO:0007669"/>
    <property type="project" value="TreeGrafter"/>
</dbReference>
<gene>
    <name evidence="6" type="ORF">EJ06DRAFT_558397</name>
</gene>
<protein>
    <submittedName>
        <fullName evidence="6">P-loop containing nucleoside triphosphate hydrolase protein</fullName>
    </submittedName>
</protein>
<dbReference type="Pfam" id="PF13087">
    <property type="entry name" value="AAA_12"/>
    <property type="match status" value="1"/>
</dbReference>
<proteinExistence type="predicted"/>
<evidence type="ECO:0000313" key="7">
    <source>
        <dbReference type="Proteomes" id="UP000799640"/>
    </source>
</evidence>
<feature type="region of interest" description="Disordered" evidence="2">
    <location>
        <begin position="1"/>
        <end position="73"/>
    </location>
</feature>
<dbReference type="InterPro" id="IPR045055">
    <property type="entry name" value="DNA2/NAM7-like"/>
</dbReference>
<feature type="domain" description="DNA2/NAM7 helicase-like C-terminal" evidence="4">
    <location>
        <begin position="799"/>
        <end position="986"/>
    </location>
</feature>
<reference evidence="6" key="1">
    <citation type="journal article" date="2020" name="Stud. Mycol.">
        <title>101 Dothideomycetes genomes: a test case for predicting lifestyles and emergence of pathogens.</title>
        <authorList>
            <person name="Haridas S."/>
            <person name="Albert R."/>
            <person name="Binder M."/>
            <person name="Bloem J."/>
            <person name="Labutti K."/>
            <person name="Salamov A."/>
            <person name="Andreopoulos B."/>
            <person name="Baker S."/>
            <person name="Barry K."/>
            <person name="Bills G."/>
            <person name="Bluhm B."/>
            <person name="Cannon C."/>
            <person name="Castanera R."/>
            <person name="Culley D."/>
            <person name="Daum C."/>
            <person name="Ezra D."/>
            <person name="Gonzalez J."/>
            <person name="Henrissat B."/>
            <person name="Kuo A."/>
            <person name="Liang C."/>
            <person name="Lipzen A."/>
            <person name="Lutzoni F."/>
            <person name="Magnuson J."/>
            <person name="Mondo S."/>
            <person name="Nolan M."/>
            <person name="Ohm R."/>
            <person name="Pangilinan J."/>
            <person name="Park H.-J."/>
            <person name="Ramirez L."/>
            <person name="Alfaro M."/>
            <person name="Sun H."/>
            <person name="Tritt A."/>
            <person name="Yoshinaga Y."/>
            <person name="Zwiers L.-H."/>
            <person name="Turgeon B."/>
            <person name="Goodwin S."/>
            <person name="Spatafora J."/>
            <person name="Crous P."/>
            <person name="Grigoriev I."/>
        </authorList>
    </citation>
    <scope>NUCLEOTIDE SEQUENCE</scope>
    <source>
        <strain evidence="6">CBS 262.69</strain>
    </source>
</reference>
<feature type="compositionally biased region" description="Polar residues" evidence="2">
    <location>
        <begin position="1197"/>
        <end position="1211"/>
    </location>
</feature>
<accession>A0A6G1HPI5</accession>
<feature type="compositionally biased region" description="Polar residues" evidence="2">
    <location>
        <begin position="50"/>
        <end position="59"/>
    </location>
</feature>
<feature type="compositionally biased region" description="Basic and acidic residues" evidence="2">
    <location>
        <begin position="1116"/>
        <end position="1134"/>
    </location>
</feature>
<dbReference type="OrthoDB" id="409395at2759"/>
<dbReference type="InterPro" id="IPR057373">
    <property type="entry name" value="ZNFX1"/>
</dbReference>
<dbReference type="PANTHER" id="PTHR10887:SF341">
    <property type="entry name" value="NFX1-TYPE ZINC FINGER-CONTAINING PROTEIN 1"/>
    <property type="match status" value="1"/>
</dbReference>
<keyword evidence="1" id="KW-0547">Nucleotide-binding</keyword>
<organism evidence="6 7">
    <name type="scientific">Trichodelitschia bisporula</name>
    <dbReference type="NCBI Taxonomy" id="703511"/>
    <lineage>
        <taxon>Eukaryota</taxon>
        <taxon>Fungi</taxon>
        <taxon>Dikarya</taxon>
        <taxon>Ascomycota</taxon>
        <taxon>Pezizomycotina</taxon>
        <taxon>Dothideomycetes</taxon>
        <taxon>Dothideomycetes incertae sedis</taxon>
        <taxon>Phaeotrichales</taxon>
        <taxon>Phaeotrichaceae</taxon>
        <taxon>Trichodelitschia</taxon>
    </lineage>
</organism>
<feature type="region of interest" description="Disordered" evidence="2">
    <location>
        <begin position="1253"/>
        <end position="1279"/>
    </location>
</feature>
<dbReference type="Proteomes" id="UP000799640">
    <property type="component" value="Unassembled WGS sequence"/>
</dbReference>
<dbReference type="PANTHER" id="PTHR10887">
    <property type="entry name" value="DNA2/NAM7 HELICASE FAMILY"/>
    <property type="match status" value="1"/>
</dbReference>
<evidence type="ECO:0000259" key="5">
    <source>
        <dbReference type="Pfam" id="PF25396"/>
    </source>
</evidence>
<dbReference type="InterPro" id="IPR027417">
    <property type="entry name" value="P-loop_NTPase"/>
</dbReference>
<keyword evidence="1" id="KW-0067">ATP-binding</keyword>
<feature type="compositionally biased region" description="Low complexity" evidence="2">
    <location>
        <begin position="23"/>
        <end position="35"/>
    </location>
</feature>
<dbReference type="SUPFAM" id="SSF52540">
    <property type="entry name" value="P-loop containing nucleoside triphosphate hydrolases"/>
    <property type="match status" value="1"/>
</dbReference>
<dbReference type="GO" id="GO:0031380">
    <property type="term" value="C:nuclear RNA-directed RNA polymerase complex"/>
    <property type="evidence" value="ECO:0007669"/>
    <property type="project" value="TreeGrafter"/>
</dbReference>
<feature type="compositionally biased region" description="Polar residues" evidence="2">
    <location>
        <begin position="1162"/>
        <end position="1174"/>
    </location>
</feature>
<feature type="compositionally biased region" description="Polar residues" evidence="2">
    <location>
        <begin position="1136"/>
        <end position="1150"/>
    </location>
</feature>
<dbReference type="Pfam" id="PF25396">
    <property type="entry name" value="ZNFX1"/>
    <property type="match status" value="1"/>
</dbReference>
<dbReference type="CDD" id="cd06008">
    <property type="entry name" value="NF-X1-zinc-finger"/>
    <property type="match status" value="1"/>
</dbReference>
<evidence type="ECO:0000259" key="3">
    <source>
        <dbReference type="Pfam" id="PF13086"/>
    </source>
</evidence>
<feature type="domain" description="DNA2/NAM7 helicase helicase" evidence="3">
    <location>
        <begin position="411"/>
        <end position="786"/>
    </location>
</feature>
<name>A0A6G1HPI5_9PEZI</name>
<feature type="domain" description="ZNFX1" evidence="5">
    <location>
        <begin position="228"/>
        <end position="333"/>
    </location>
</feature>